<dbReference type="GeneID" id="41328903"/>
<protein>
    <submittedName>
        <fullName evidence="1">Uncharacterized protein</fullName>
    </submittedName>
</protein>
<sequence>MPFWKKLRKKKTFSIKICPKCEKPSLYRARNMGWAVTEIYRCRDCDYEGAFYLEIESNENGGNFADLDKLKKLYPDDVDNETDIKMDEKILKEPFSSDKD</sequence>
<proteinExistence type="predicted"/>
<name>A0A5B9D7L4_9ARCH</name>
<gene>
    <name evidence="1" type="ORF">DSAG12_00905</name>
</gene>
<organism evidence="1 2">
    <name type="scientific">Promethearchaeum syntrophicum</name>
    <dbReference type="NCBI Taxonomy" id="2594042"/>
    <lineage>
        <taxon>Archaea</taxon>
        <taxon>Promethearchaeati</taxon>
        <taxon>Promethearchaeota</taxon>
        <taxon>Promethearchaeia</taxon>
        <taxon>Promethearchaeales</taxon>
        <taxon>Promethearchaeaceae</taxon>
        <taxon>Promethearchaeum</taxon>
    </lineage>
</organism>
<evidence type="ECO:0000313" key="1">
    <source>
        <dbReference type="EMBL" id="QEE15082.1"/>
    </source>
</evidence>
<dbReference type="AlphaFoldDB" id="A0A5B9D7L4"/>
<reference evidence="1 2" key="1">
    <citation type="journal article" date="2020" name="Nature">
        <title>Isolation of an archaeon at the prokaryote-eukaryote interface.</title>
        <authorList>
            <person name="Imachi H."/>
            <person name="Nobu M.K."/>
            <person name="Nakahara N."/>
            <person name="Morono Y."/>
            <person name="Ogawara M."/>
            <person name="Takaki Y."/>
            <person name="Takano Y."/>
            <person name="Uematsu K."/>
            <person name="Ikuta T."/>
            <person name="Ito M."/>
            <person name="Matsui Y."/>
            <person name="Miyazaki M."/>
            <person name="Murata K."/>
            <person name="Saito Y."/>
            <person name="Sakai S."/>
            <person name="Song C."/>
            <person name="Tasumi E."/>
            <person name="Yamanaka Y."/>
            <person name="Yamaguchi T."/>
            <person name="Kamagata Y."/>
            <person name="Tamaki H."/>
            <person name="Takai K."/>
        </authorList>
    </citation>
    <scope>NUCLEOTIDE SEQUENCE [LARGE SCALE GENOMIC DNA]</scope>
    <source>
        <strain evidence="1 2">MK-D1</strain>
    </source>
</reference>
<keyword evidence="2" id="KW-1185">Reference proteome</keyword>
<accession>A0A5B9D7L4</accession>
<dbReference type="OrthoDB" id="70849at2157"/>
<reference evidence="1 2" key="2">
    <citation type="journal article" date="2024" name="Int. J. Syst. Evol. Microbiol.">
        <title>Promethearchaeum syntrophicum gen. nov., sp. nov., an anaerobic, obligately syntrophic archaeon, the first isolate of the lineage 'Asgard' archaea, and proposal of the new archaeal phylum Promethearchaeota phyl. nov. and kingdom Promethearchaeati regn. nov.</title>
        <authorList>
            <person name="Imachi H."/>
            <person name="Nobu M.K."/>
            <person name="Kato S."/>
            <person name="Takaki Y."/>
            <person name="Miyazaki M."/>
            <person name="Miyata M."/>
            <person name="Ogawara M."/>
            <person name="Saito Y."/>
            <person name="Sakai S."/>
            <person name="Tahara Y.O."/>
            <person name="Takano Y."/>
            <person name="Tasumi E."/>
            <person name="Uematsu K."/>
            <person name="Yoshimura T."/>
            <person name="Itoh T."/>
            <person name="Ohkuma M."/>
            <person name="Takai K."/>
        </authorList>
    </citation>
    <scope>NUCLEOTIDE SEQUENCE [LARGE SCALE GENOMIC DNA]</scope>
    <source>
        <strain evidence="1 2">MK-D1</strain>
    </source>
</reference>
<evidence type="ECO:0000313" key="2">
    <source>
        <dbReference type="Proteomes" id="UP000321408"/>
    </source>
</evidence>
<dbReference type="Proteomes" id="UP000321408">
    <property type="component" value="Chromosome"/>
</dbReference>
<dbReference type="EMBL" id="CP042905">
    <property type="protein sequence ID" value="QEE15082.1"/>
    <property type="molecule type" value="Genomic_DNA"/>
</dbReference>
<dbReference type="RefSeq" id="WP_162306561.1">
    <property type="nucleotide sequence ID" value="NZ_CP042905.2"/>
</dbReference>
<dbReference type="KEGG" id="psyt:DSAG12_00905"/>